<feature type="region of interest" description="Disordered" evidence="1">
    <location>
        <begin position="122"/>
        <end position="154"/>
    </location>
</feature>
<organism evidence="2 3">
    <name type="scientific">Physocladia obscura</name>
    <dbReference type="NCBI Taxonomy" id="109957"/>
    <lineage>
        <taxon>Eukaryota</taxon>
        <taxon>Fungi</taxon>
        <taxon>Fungi incertae sedis</taxon>
        <taxon>Chytridiomycota</taxon>
        <taxon>Chytridiomycota incertae sedis</taxon>
        <taxon>Chytridiomycetes</taxon>
        <taxon>Chytridiales</taxon>
        <taxon>Chytriomycetaceae</taxon>
        <taxon>Physocladia</taxon>
    </lineage>
</organism>
<feature type="compositionally biased region" description="Polar residues" evidence="1">
    <location>
        <begin position="73"/>
        <end position="103"/>
    </location>
</feature>
<dbReference type="EMBL" id="JADGJH010001064">
    <property type="protein sequence ID" value="KAJ3119404.1"/>
    <property type="molecule type" value="Genomic_DNA"/>
</dbReference>
<accession>A0AAD5T0C0</accession>
<feature type="compositionally biased region" description="Pro residues" evidence="1">
    <location>
        <begin position="1"/>
        <end position="15"/>
    </location>
</feature>
<reference evidence="2" key="1">
    <citation type="submission" date="2020-05" db="EMBL/GenBank/DDBJ databases">
        <title>Phylogenomic resolution of chytrid fungi.</title>
        <authorList>
            <person name="Stajich J.E."/>
            <person name="Amses K."/>
            <person name="Simmons R."/>
            <person name="Seto K."/>
            <person name="Myers J."/>
            <person name="Bonds A."/>
            <person name="Quandt C.A."/>
            <person name="Barry K."/>
            <person name="Liu P."/>
            <person name="Grigoriev I."/>
            <person name="Longcore J.E."/>
            <person name="James T.Y."/>
        </authorList>
    </citation>
    <scope>NUCLEOTIDE SEQUENCE</scope>
    <source>
        <strain evidence="2">JEL0513</strain>
    </source>
</reference>
<comment type="caution">
    <text evidence="2">The sequence shown here is derived from an EMBL/GenBank/DDBJ whole genome shotgun (WGS) entry which is preliminary data.</text>
</comment>
<name>A0AAD5T0C0_9FUNG</name>
<protein>
    <submittedName>
        <fullName evidence="2">Uncharacterized protein</fullName>
    </submittedName>
</protein>
<gene>
    <name evidence="2" type="ORF">HK100_000333</name>
</gene>
<proteinExistence type="predicted"/>
<keyword evidence="3" id="KW-1185">Reference proteome</keyword>
<dbReference type="Proteomes" id="UP001211907">
    <property type="component" value="Unassembled WGS sequence"/>
</dbReference>
<sequence length="154" mass="16600">MNTPPPQSPIIPPVPIGELYPPLRVRTRPSVDGARPSLDNYRPSLDNYRPSLDKAGRPSLDNYRPSLDKGSTGRPSFQSRRLNSPSSIGLRSATPSTGTGLTRSASLSNMFQKAKAALNTVVAGRPKQHSASGLAKVSFSPTDDQIQNPHLDQE</sequence>
<feature type="region of interest" description="Disordered" evidence="1">
    <location>
        <begin position="1"/>
        <end position="103"/>
    </location>
</feature>
<evidence type="ECO:0000256" key="1">
    <source>
        <dbReference type="SAM" id="MobiDB-lite"/>
    </source>
</evidence>
<dbReference type="AlphaFoldDB" id="A0AAD5T0C0"/>
<evidence type="ECO:0000313" key="2">
    <source>
        <dbReference type="EMBL" id="KAJ3119404.1"/>
    </source>
</evidence>
<evidence type="ECO:0000313" key="3">
    <source>
        <dbReference type="Proteomes" id="UP001211907"/>
    </source>
</evidence>
<feature type="compositionally biased region" description="Polar residues" evidence="1">
    <location>
        <begin position="139"/>
        <end position="154"/>
    </location>
</feature>